<keyword evidence="4" id="KW-1185">Reference proteome</keyword>
<dbReference type="InParanoid" id="A0A804HRZ2"/>
<reference evidence="2" key="1">
    <citation type="submission" date="2021-03" db="EMBL/GenBank/DDBJ databases">
        <authorList>
            <consortium name="Genoscope - CEA"/>
            <person name="William W."/>
        </authorList>
    </citation>
    <scope>NUCLEOTIDE SEQUENCE</scope>
    <source>
        <strain evidence="2">Doubled-haploid Pahang</strain>
    </source>
</reference>
<sequence>MASTSRSTYSASIWDMAFLVAMMMGIILKLASTIKNSGVDLQNQIQLTADHIAGLL</sequence>
<dbReference type="EnsemblPlants" id="Ma01_t09060.1">
    <property type="protein sequence ID" value="Ma01_p09060.1"/>
    <property type="gene ID" value="Ma01_g09060"/>
</dbReference>
<evidence type="ECO:0000313" key="2">
    <source>
        <dbReference type="EMBL" id="CAG1858992.1"/>
    </source>
</evidence>
<evidence type="ECO:0000313" key="3">
    <source>
        <dbReference type="EnsemblPlants" id="Ma01_p09060.1"/>
    </source>
</evidence>
<dbReference type="AlphaFoldDB" id="A0A804HRZ2"/>
<gene>
    <name evidence="2" type="ORF">GSMUA_292870.1</name>
</gene>
<protein>
    <submittedName>
        <fullName evidence="2">(wild Malaysian banana) hypothetical protein</fullName>
    </submittedName>
</protein>
<evidence type="ECO:0000313" key="4">
    <source>
        <dbReference type="Proteomes" id="UP000012960"/>
    </source>
</evidence>
<accession>A0A804HRZ2</accession>
<feature type="transmembrane region" description="Helical" evidence="1">
    <location>
        <begin position="12"/>
        <end position="31"/>
    </location>
</feature>
<dbReference type="Gramene" id="Ma01_t09060.1">
    <property type="protein sequence ID" value="Ma01_p09060.1"/>
    <property type="gene ID" value="Ma01_g09060"/>
</dbReference>
<evidence type="ECO:0000256" key="1">
    <source>
        <dbReference type="SAM" id="Phobius"/>
    </source>
</evidence>
<dbReference type="Proteomes" id="UP000012960">
    <property type="component" value="Unplaced"/>
</dbReference>
<dbReference type="EMBL" id="HG996466">
    <property type="protein sequence ID" value="CAG1858992.1"/>
    <property type="molecule type" value="Genomic_DNA"/>
</dbReference>
<reference evidence="3" key="2">
    <citation type="submission" date="2021-05" db="UniProtKB">
        <authorList>
            <consortium name="EnsemblPlants"/>
        </authorList>
    </citation>
    <scope>IDENTIFICATION</scope>
    <source>
        <strain evidence="3">subsp. malaccensis</strain>
    </source>
</reference>
<keyword evidence="1" id="KW-1133">Transmembrane helix</keyword>
<keyword evidence="1" id="KW-0472">Membrane</keyword>
<organism evidence="3 4">
    <name type="scientific">Musa acuminata subsp. malaccensis</name>
    <name type="common">Wild banana</name>
    <name type="synonym">Musa malaccensis</name>
    <dbReference type="NCBI Taxonomy" id="214687"/>
    <lineage>
        <taxon>Eukaryota</taxon>
        <taxon>Viridiplantae</taxon>
        <taxon>Streptophyta</taxon>
        <taxon>Embryophyta</taxon>
        <taxon>Tracheophyta</taxon>
        <taxon>Spermatophyta</taxon>
        <taxon>Magnoliopsida</taxon>
        <taxon>Liliopsida</taxon>
        <taxon>Zingiberales</taxon>
        <taxon>Musaceae</taxon>
        <taxon>Musa</taxon>
    </lineage>
</organism>
<name>A0A804HRZ2_MUSAM</name>
<proteinExistence type="predicted"/>
<keyword evidence="1" id="KW-0812">Transmembrane</keyword>